<accession>S0FGJ6</accession>
<gene>
    <name evidence="1" type="ORF">CTER_4047</name>
</gene>
<evidence type="ECO:0000313" key="2">
    <source>
        <dbReference type="Proteomes" id="UP000014155"/>
    </source>
</evidence>
<proteinExistence type="predicted"/>
<evidence type="ECO:0000313" key="1">
    <source>
        <dbReference type="EMBL" id="EMS70197.1"/>
    </source>
</evidence>
<keyword evidence="2" id="KW-1185">Reference proteome</keyword>
<dbReference type="EMBL" id="AORV01000058">
    <property type="protein sequence ID" value="EMS70197.1"/>
    <property type="molecule type" value="Genomic_DNA"/>
</dbReference>
<organism evidence="1 2">
    <name type="scientific">Ruminiclostridium cellobioparum subsp. termitidis CT1112</name>
    <dbReference type="NCBI Taxonomy" id="1195236"/>
    <lineage>
        <taxon>Bacteria</taxon>
        <taxon>Bacillati</taxon>
        <taxon>Bacillota</taxon>
        <taxon>Clostridia</taxon>
        <taxon>Eubacteriales</taxon>
        <taxon>Oscillospiraceae</taxon>
        <taxon>Ruminiclostridium</taxon>
    </lineage>
</organism>
<dbReference type="Proteomes" id="UP000014155">
    <property type="component" value="Unassembled WGS sequence"/>
</dbReference>
<dbReference type="PATRIC" id="fig|1195236.3.peg.4261"/>
<evidence type="ECO:0008006" key="3">
    <source>
        <dbReference type="Google" id="ProtNLM"/>
    </source>
</evidence>
<dbReference type="GO" id="GO:0005975">
    <property type="term" value="P:carbohydrate metabolic process"/>
    <property type="evidence" value="ECO:0007669"/>
    <property type="project" value="InterPro"/>
</dbReference>
<dbReference type="eggNOG" id="COG3408">
    <property type="taxonomic scope" value="Bacteria"/>
</dbReference>
<dbReference type="Gene3D" id="1.50.10.10">
    <property type="match status" value="1"/>
</dbReference>
<dbReference type="InterPro" id="IPR008928">
    <property type="entry name" value="6-hairpin_glycosidase_sf"/>
</dbReference>
<comment type="caution">
    <text evidence="1">The sequence shown here is derived from an EMBL/GenBank/DDBJ whole genome shotgun (WGS) entry which is preliminary data.</text>
</comment>
<sequence length="460" mass="53173">MSYNEQLKANAAKVKFDSSSTVLNNGFEWAKRQAMQYVHFGEDPVGLWYEAALPGRDSFCIRDICHQSIGANILGLREHTKNMLLKFMINMDSSRDYCTFWEITREGKPTPVDYTNDGDFWYNLPANFDLIRSCYLQYLWTGDKTYISDERFDNFYSKTVYEYTDTWDRDKDGIPEHYAGYGRRGIASYNEADLNYLMGGDMPAIQYAGLVSYSEILKSQERYEEAEKFIRRAEQVRNIYLKKWWDDQNKRFYGAMKQDGTFYKNIYNEANFLPLFYGIVPTDEKLDISLRSAAALIDRSLNVEGMSYVPEIYYRYGMKNEAWKVLMELIHPELPRREYPEVSFAVVSTYVMGLLGINAEGRNTVSTVSNLGSGVEWAEIRDMPILNNEIAVRHTGDEATEFENRTGRSLIWKVAFPGKREYLKHNGRKTAAQSDIGLDGKPISFLTLEIEPGKKQVVSV</sequence>
<protein>
    <recommendedName>
        <fullName evidence="3">Alpha-L-rhamnosidase six-hairpin glycosidase domain-containing protein</fullName>
    </recommendedName>
</protein>
<dbReference type="STRING" id="1195236.CTER_4047"/>
<dbReference type="SUPFAM" id="SSF48208">
    <property type="entry name" value="Six-hairpin glycosidases"/>
    <property type="match status" value="1"/>
</dbReference>
<dbReference type="InterPro" id="IPR012341">
    <property type="entry name" value="6hp_glycosidase-like_sf"/>
</dbReference>
<dbReference type="RefSeq" id="WP_004628739.1">
    <property type="nucleotide sequence ID" value="NZ_AORV01000058.1"/>
</dbReference>
<reference evidence="1 2" key="1">
    <citation type="journal article" date="2013" name="Genome Announc.">
        <title>Draft Genome Sequence of the Cellulolytic, Mesophilic, Anaerobic Bacterium Clostridium termitidis Strain CT1112 (DSM 5398).</title>
        <authorList>
            <person name="Lal S."/>
            <person name="Ramachandran U."/>
            <person name="Zhang X."/>
            <person name="Munir R."/>
            <person name="Sparling R."/>
            <person name="Levin D.B."/>
        </authorList>
    </citation>
    <scope>NUCLEOTIDE SEQUENCE [LARGE SCALE GENOMIC DNA]</scope>
    <source>
        <strain evidence="1 2">CT1112</strain>
    </source>
</reference>
<name>S0FGJ6_RUMCE</name>
<dbReference type="AlphaFoldDB" id="S0FGJ6"/>